<evidence type="ECO:0000256" key="3">
    <source>
        <dbReference type="ARBA" id="ARBA00023054"/>
    </source>
</evidence>
<feature type="domain" description="HOOK N-terminal" evidence="7">
    <location>
        <begin position="9"/>
        <end position="149"/>
    </location>
</feature>
<dbReference type="InterPro" id="IPR043936">
    <property type="entry name" value="HOOK_N"/>
</dbReference>
<accession>A0A9P3G228</accession>
<dbReference type="GO" id="GO:0031122">
    <property type="term" value="P:cytoplasmic microtubule organization"/>
    <property type="evidence" value="ECO:0007669"/>
    <property type="project" value="InterPro"/>
</dbReference>
<evidence type="ECO:0000313" key="8">
    <source>
        <dbReference type="EMBL" id="GJE86821.1"/>
    </source>
</evidence>
<dbReference type="GO" id="GO:0005815">
    <property type="term" value="C:microtubule organizing center"/>
    <property type="evidence" value="ECO:0007669"/>
    <property type="project" value="TreeGrafter"/>
</dbReference>
<dbReference type="InterPro" id="IPR036872">
    <property type="entry name" value="CH_dom_sf"/>
</dbReference>
<dbReference type="GO" id="GO:0005737">
    <property type="term" value="C:cytoplasm"/>
    <property type="evidence" value="ECO:0007669"/>
    <property type="project" value="UniProtKB-SubCell"/>
</dbReference>
<evidence type="ECO:0000259" key="7">
    <source>
        <dbReference type="Pfam" id="PF19047"/>
    </source>
</evidence>
<evidence type="ECO:0000256" key="5">
    <source>
        <dbReference type="SAM" id="MobiDB-lite"/>
    </source>
</evidence>
<sequence>MSDAQRKELNAFLAFLATFDLARPVSSVADLSDGAALFEVLSLVDADYFRQPTRPSAQPSENWVLRFSALKRLYRLMTQYFADVLRQPTGALDVPDLQAIAQDSNVPALLVMCRLTIAIAVQCENNKEIIERIQILTETEQHALMKAIEQVMAKVKASGAARDPETTMTEDDHYYQIQLERSRIASEKETLEQVYQTLLAEHRTLQTNFDDIVQEKEDALAQARQAQHDAEDRRVDSRGDALLRAELDRLRGELQKSEDNLAMAEAELDKQTGTVSDLKRRVDELQSQADEAARLKDQLDEYRHTADKLQKTENVMEKYKKKLQEGADLRQQVRALEKQNADLVDKNASLEEEYRKVAAFKPLMESYKTQIAELEGKASTRSKELDTLRFELDQTKAKLKLTQEERQRDNETLELYQERVRELELTSHRPVASTPRTRPAAAAAEGEEPARNTDEMTLDELTADGAAQVDELDDDAEAHGLGEELDAALAGTTMTDLKIQVRKLQRELEAVKRQEADASRVLVLENLLEDANRMKARYEQDYLAAHREKLVLQNDLEEIRSGKALGDGPEAAIALRQRLNETVEQLDALRKEHAELEVKFQTQSKELTIAKSDLNLVHKDQLEILASLRESVSEDKAGLETEVQKLHDHIRELSEKNKMQLEQVNALLLEKVNMQSEGLDQRDRMLQRERDISDLRSSLSGKDIPEDVKQRLLKMHEDQITLQEQYRTVQEKLNKARQFIKQQDKLFKEEQAKKGIVSGVYGDSGEDSAKVKILEEEIARKERLMTEMTKRYQREQALMLSIIHSHGMDVVRNHLAKQQQRPGPTSWLGQQRRNLGQTLRR</sequence>
<dbReference type="CDD" id="cd22211">
    <property type="entry name" value="HkD_SF"/>
    <property type="match status" value="1"/>
</dbReference>
<organism evidence="8 9">
    <name type="scientific">Phanerochaete sordida</name>
    <dbReference type="NCBI Taxonomy" id="48140"/>
    <lineage>
        <taxon>Eukaryota</taxon>
        <taxon>Fungi</taxon>
        <taxon>Dikarya</taxon>
        <taxon>Basidiomycota</taxon>
        <taxon>Agaricomycotina</taxon>
        <taxon>Agaricomycetes</taxon>
        <taxon>Polyporales</taxon>
        <taxon>Phanerochaetaceae</taxon>
        <taxon>Phanerochaete</taxon>
    </lineage>
</organism>
<feature type="compositionally biased region" description="Low complexity" evidence="5">
    <location>
        <begin position="432"/>
        <end position="444"/>
    </location>
</feature>
<feature type="coiled-coil region" evidence="4">
    <location>
        <begin position="572"/>
        <end position="606"/>
    </location>
</feature>
<dbReference type="PANTHER" id="PTHR18947">
    <property type="entry name" value="HOOK PROTEINS"/>
    <property type="match status" value="1"/>
</dbReference>
<feature type="coiled-coil region" evidence="4">
    <location>
        <begin position="188"/>
        <end position="353"/>
    </location>
</feature>
<comment type="subcellular location">
    <subcellularLocation>
        <location evidence="1">Cytoplasm</location>
    </subcellularLocation>
</comment>
<dbReference type="PANTHER" id="PTHR18947:SF28">
    <property type="entry name" value="GIRDIN, ISOFORM A"/>
    <property type="match status" value="1"/>
</dbReference>
<dbReference type="Pfam" id="PF05622">
    <property type="entry name" value="HOOK"/>
    <property type="match status" value="1"/>
</dbReference>
<dbReference type="GO" id="GO:0030705">
    <property type="term" value="P:cytoskeleton-dependent intracellular transport"/>
    <property type="evidence" value="ECO:0007669"/>
    <property type="project" value="InterPro"/>
</dbReference>
<keyword evidence="9" id="KW-1185">Reference proteome</keyword>
<protein>
    <submittedName>
        <fullName evidence="8">HOOK-domain-containing protein</fullName>
    </submittedName>
</protein>
<dbReference type="OrthoDB" id="49395at2759"/>
<dbReference type="SUPFAM" id="SSF116907">
    <property type="entry name" value="Hook domain"/>
    <property type="match status" value="1"/>
</dbReference>
<gene>
    <name evidence="8" type="ORF">PsYK624_029040</name>
</gene>
<dbReference type="AlphaFoldDB" id="A0A9P3G228"/>
<feature type="domain" description="Hook C-terminal" evidence="6">
    <location>
        <begin position="197"/>
        <end position="412"/>
    </location>
</feature>
<dbReference type="Pfam" id="PF19047">
    <property type="entry name" value="HOOK_N"/>
    <property type="match status" value="1"/>
</dbReference>
<keyword evidence="2" id="KW-0963">Cytoplasm</keyword>
<dbReference type="GO" id="GO:0051959">
    <property type="term" value="F:dynein light intermediate chain binding"/>
    <property type="evidence" value="ECO:0007669"/>
    <property type="project" value="TreeGrafter"/>
</dbReference>
<evidence type="ECO:0000256" key="4">
    <source>
        <dbReference type="SAM" id="Coils"/>
    </source>
</evidence>
<evidence type="ECO:0000256" key="2">
    <source>
        <dbReference type="ARBA" id="ARBA00022490"/>
    </source>
</evidence>
<feature type="region of interest" description="Disordered" evidence="5">
    <location>
        <begin position="816"/>
        <end position="841"/>
    </location>
</feature>
<name>A0A9P3G228_9APHY</name>
<dbReference type="Proteomes" id="UP000703269">
    <property type="component" value="Unassembled WGS sequence"/>
</dbReference>
<keyword evidence="3 4" id="KW-0175">Coiled coil</keyword>
<dbReference type="Gene3D" id="1.10.418.10">
    <property type="entry name" value="Calponin-like domain"/>
    <property type="match status" value="1"/>
</dbReference>
<evidence type="ECO:0000256" key="1">
    <source>
        <dbReference type="ARBA" id="ARBA00004496"/>
    </source>
</evidence>
<feature type="region of interest" description="Disordered" evidence="5">
    <location>
        <begin position="424"/>
        <end position="454"/>
    </location>
</feature>
<feature type="coiled-coil region" evidence="4">
    <location>
        <begin position="494"/>
        <end position="548"/>
    </location>
</feature>
<evidence type="ECO:0000313" key="9">
    <source>
        <dbReference type="Proteomes" id="UP000703269"/>
    </source>
</evidence>
<evidence type="ECO:0000259" key="6">
    <source>
        <dbReference type="Pfam" id="PF05622"/>
    </source>
</evidence>
<reference evidence="8 9" key="1">
    <citation type="submission" date="2021-08" db="EMBL/GenBank/DDBJ databases">
        <title>Draft Genome Sequence of Phanerochaete sordida strain YK-624.</title>
        <authorList>
            <person name="Mori T."/>
            <person name="Dohra H."/>
            <person name="Suzuki T."/>
            <person name="Kawagishi H."/>
            <person name="Hirai H."/>
        </authorList>
    </citation>
    <scope>NUCLEOTIDE SEQUENCE [LARGE SCALE GENOMIC DNA]</scope>
    <source>
        <strain evidence="8 9">YK-624</strain>
    </source>
</reference>
<comment type="caution">
    <text evidence="8">The sequence shown here is derived from an EMBL/GenBank/DDBJ whole genome shotgun (WGS) entry which is preliminary data.</text>
</comment>
<dbReference type="InterPro" id="IPR008636">
    <property type="entry name" value="Hook_C"/>
</dbReference>
<dbReference type="GO" id="GO:0008017">
    <property type="term" value="F:microtubule binding"/>
    <property type="evidence" value="ECO:0007669"/>
    <property type="project" value="InterPro"/>
</dbReference>
<dbReference type="EMBL" id="BPQB01000005">
    <property type="protein sequence ID" value="GJE86821.1"/>
    <property type="molecule type" value="Genomic_DNA"/>
</dbReference>
<proteinExistence type="predicted"/>
<feature type="coiled-coil region" evidence="4">
    <location>
        <begin position="636"/>
        <end position="670"/>
    </location>
</feature>